<dbReference type="EMBL" id="JAMXIB010000003">
    <property type="protein sequence ID" value="MCO5724159.1"/>
    <property type="molecule type" value="Genomic_DNA"/>
</dbReference>
<comment type="caution">
    <text evidence="1">The sequence shown here is derived from an EMBL/GenBank/DDBJ whole genome shotgun (WGS) entry which is preliminary data.</text>
</comment>
<keyword evidence="2" id="KW-1185">Reference proteome</keyword>
<evidence type="ECO:0000313" key="1">
    <source>
        <dbReference type="EMBL" id="MCO5724159.1"/>
    </source>
</evidence>
<evidence type="ECO:0000313" key="2">
    <source>
        <dbReference type="Proteomes" id="UP001206312"/>
    </source>
</evidence>
<dbReference type="PROSITE" id="PS51257">
    <property type="entry name" value="PROKAR_LIPOPROTEIN"/>
    <property type="match status" value="1"/>
</dbReference>
<name>A0ABT1AVT2_9FLAO</name>
<organism evidence="1 2">
    <name type="scientific">Robiginitalea marina</name>
    <dbReference type="NCBI Taxonomy" id="2954105"/>
    <lineage>
        <taxon>Bacteria</taxon>
        <taxon>Pseudomonadati</taxon>
        <taxon>Bacteroidota</taxon>
        <taxon>Flavobacteriia</taxon>
        <taxon>Flavobacteriales</taxon>
        <taxon>Flavobacteriaceae</taxon>
        <taxon>Robiginitalea</taxon>
    </lineage>
</organism>
<dbReference type="RefSeq" id="WP_252740541.1">
    <property type="nucleotide sequence ID" value="NZ_JAMXIB010000003.1"/>
</dbReference>
<protein>
    <recommendedName>
        <fullName evidence="3">Lipoprotein</fullName>
    </recommendedName>
</protein>
<evidence type="ECO:0008006" key="3">
    <source>
        <dbReference type="Google" id="ProtNLM"/>
    </source>
</evidence>
<gene>
    <name evidence="1" type="ORF">NG653_04785</name>
</gene>
<accession>A0ABT1AVT2</accession>
<reference evidence="1 2" key="1">
    <citation type="submission" date="2022-06" db="EMBL/GenBank/DDBJ databases">
        <authorList>
            <person name="Xuan X."/>
        </authorList>
    </citation>
    <scope>NUCLEOTIDE SEQUENCE [LARGE SCALE GENOMIC DNA]</scope>
    <source>
        <strain evidence="1 2">2V75</strain>
    </source>
</reference>
<dbReference type="Proteomes" id="UP001206312">
    <property type="component" value="Unassembled WGS sequence"/>
</dbReference>
<sequence>MKRLTYILPAALLVFGCQRTPESSVPPLSEESRPDTRSCWSKVDRELVLKAILGTEDFQLYLHPEVDGRLPVLLSENTFVTPDLTLFSNGQKVVVTEYDPNPESTTHKITITHMDCEKEVLNYSVYYPVEGAFMEGAAKKIQGRWVATVSHVGEKN</sequence>
<proteinExistence type="predicted"/>